<dbReference type="AlphaFoldDB" id="A0A4R6V2N6"/>
<accession>A0A4R6V2N6</accession>
<comment type="caution">
    <text evidence="3">The sequence shown here is derived from an EMBL/GenBank/DDBJ whole genome shotgun (WGS) entry which is preliminary data.</text>
</comment>
<dbReference type="Pfam" id="PF04149">
    <property type="entry name" value="DUF397"/>
    <property type="match status" value="1"/>
</dbReference>
<evidence type="ECO:0000313" key="4">
    <source>
        <dbReference type="Proteomes" id="UP000295281"/>
    </source>
</evidence>
<gene>
    <name evidence="3" type="ORF">EV190_102134</name>
</gene>
<feature type="domain" description="DUF397" evidence="2">
    <location>
        <begin position="10"/>
        <end position="61"/>
    </location>
</feature>
<feature type="compositionally biased region" description="Polar residues" evidence="1">
    <location>
        <begin position="1"/>
        <end position="17"/>
    </location>
</feature>
<sequence length="67" mass="6967">MPTSQPSPTGWRKSSYSGDGPTCVEVGGLEQGRAVRDSKNPGLGFLAFGAPEWRAFLSALRAGDLAG</sequence>
<proteinExistence type="predicted"/>
<dbReference type="Proteomes" id="UP000295281">
    <property type="component" value="Unassembled WGS sequence"/>
</dbReference>
<evidence type="ECO:0000256" key="1">
    <source>
        <dbReference type="SAM" id="MobiDB-lite"/>
    </source>
</evidence>
<dbReference type="InterPro" id="IPR007278">
    <property type="entry name" value="DUF397"/>
</dbReference>
<feature type="region of interest" description="Disordered" evidence="1">
    <location>
        <begin position="1"/>
        <end position="25"/>
    </location>
</feature>
<protein>
    <submittedName>
        <fullName evidence="3">Uncharacterized protein DUF397</fullName>
    </submittedName>
</protein>
<dbReference type="RefSeq" id="WP_133740294.1">
    <property type="nucleotide sequence ID" value="NZ_SNYN01000002.1"/>
</dbReference>
<evidence type="ECO:0000259" key="2">
    <source>
        <dbReference type="Pfam" id="PF04149"/>
    </source>
</evidence>
<dbReference type="EMBL" id="SNYN01000002">
    <property type="protein sequence ID" value="TDQ54300.1"/>
    <property type="molecule type" value="Genomic_DNA"/>
</dbReference>
<organism evidence="3 4">
    <name type="scientific">Actinorugispora endophytica</name>
    <dbReference type="NCBI Taxonomy" id="1605990"/>
    <lineage>
        <taxon>Bacteria</taxon>
        <taxon>Bacillati</taxon>
        <taxon>Actinomycetota</taxon>
        <taxon>Actinomycetes</taxon>
        <taxon>Streptosporangiales</taxon>
        <taxon>Nocardiopsidaceae</taxon>
        <taxon>Actinorugispora</taxon>
    </lineage>
</organism>
<evidence type="ECO:0000313" key="3">
    <source>
        <dbReference type="EMBL" id="TDQ54300.1"/>
    </source>
</evidence>
<keyword evidence="4" id="KW-1185">Reference proteome</keyword>
<dbReference type="OrthoDB" id="5193787at2"/>
<reference evidence="3 4" key="1">
    <citation type="submission" date="2019-03" db="EMBL/GenBank/DDBJ databases">
        <title>Genomic Encyclopedia of Type Strains, Phase IV (KMG-IV): sequencing the most valuable type-strain genomes for metagenomic binning, comparative biology and taxonomic classification.</title>
        <authorList>
            <person name="Goeker M."/>
        </authorList>
    </citation>
    <scope>NUCLEOTIDE SEQUENCE [LARGE SCALE GENOMIC DNA]</scope>
    <source>
        <strain evidence="3 4">DSM 46770</strain>
    </source>
</reference>
<name>A0A4R6V2N6_9ACTN</name>